<dbReference type="InterPro" id="IPR054471">
    <property type="entry name" value="GPIID_WHD"/>
</dbReference>
<dbReference type="RefSeq" id="XP_033690423.1">
    <property type="nucleotide sequence ID" value="XM_033820051.1"/>
</dbReference>
<accession>A0A6A6IY52</accession>
<name>A0A6A6IY52_9PLEO</name>
<dbReference type="GeneID" id="54573381"/>
<dbReference type="InterPro" id="IPR007111">
    <property type="entry name" value="NACHT_NTPase"/>
</dbReference>
<organism evidence="3 4">
    <name type="scientific">Trematosphaeria pertusa</name>
    <dbReference type="NCBI Taxonomy" id="390896"/>
    <lineage>
        <taxon>Eukaryota</taxon>
        <taxon>Fungi</taxon>
        <taxon>Dikarya</taxon>
        <taxon>Ascomycota</taxon>
        <taxon>Pezizomycotina</taxon>
        <taxon>Dothideomycetes</taxon>
        <taxon>Pleosporomycetidae</taxon>
        <taxon>Pleosporales</taxon>
        <taxon>Massarineae</taxon>
        <taxon>Trematosphaeriaceae</taxon>
        <taxon>Trematosphaeria</taxon>
    </lineage>
</organism>
<keyword evidence="4" id="KW-1185">Reference proteome</keyword>
<evidence type="ECO:0000259" key="2">
    <source>
        <dbReference type="PROSITE" id="PS50837"/>
    </source>
</evidence>
<dbReference type="InterPro" id="IPR036770">
    <property type="entry name" value="Ankyrin_rpt-contain_sf"/>
</dbReference>
<feature type="domain" description="NACHT" evidence="2">
    <location>
        <begin position="205"/>
        <end position="351"/>
    </location>
</feature>
<reference evidence="3" key="1">
    <citation type="journal article" date="2020" name="Stud. Mycol.">
        <title>101 Dothideomycetes genomes: a test case for predicting lifestyles and emergence of pathogens.</title>
        <authorList>
            <person name="Haridas S."/>
            <person name="Albert R."/>
            <person name="Binder M."/>
            <person name="Bloem J."/>
            <person name="Labutti K."/>
            <person name="Salamov A."/>
            <person name="Andreopoulos B."/>
            <person name="Baker S."/>
            <person name="Barry K."/>
            <person name="Bills G."/>
            <person name="Bluhm B."/>
            <person name="Cannon C."/>
            <person name="Castanera R."/>
            <person name="Culley D."/>
            <person name="Daum C."/>
            <person name="Ezra D."/>
            <person name="Gonzalez J."/>
            <person name="Henrissat B."/>
            <person name="Kuo A."/>
            <person name="Liang C."/>
            <person name="Lipzen A."/>
            <person name="Lutzoni F."/>
            <person name="Magnuson J."/>
            <person name="Mondo S."/>
            <person name="Nolan M."/>
            <person name="Ohm R."/>
            <person name="Pangilinan J."/>
            <person name="Park H.-J."/>
            <person name="Ramirez L."/>
            <person name="Alfaro M."/>
            <person name="Sun H."/>
            <person name="Tritt A."/>
            <person name="Yoshinaga Y."/>
            <person name="Zwiers L.-H."/>
            <person name="Turgeon B."/>
            <person name="Goodwin S."/>
            <person name="Spatafora J."/>
            <person name="Crous P."/>
            <person name="Grigoriev I."/>
        </authorList>
    </citation>
    <scope>NUCLEOTIDE SEQUENCE</scope>
    <source>
        <strain evidence="3">CBS 122368</strain>
    </source>
</reference>
<keyword evidence="1" id="KW-0677">Repeat</keyword>
<evidence type="ECO:0000313" key="4">
    <source>
        <dbReference type="Proteomes" id="UP000800094"/>
    </source>
</evidence>
<dbReference type="Gene3D" id="1.25.40.20">
    <property type="entry name" value="Ankyrin repeat-containing domain"/>
    <property type="match status" value="1"/>
</dbReference>
<dbReference type="EMBL" id="ML987190">
    <property type="protein sequence ID" value="KAF2255419.1"/>
    <property type="molecule type" value="Genomic_DNA"/>
</dbReference>
<dbReference type="SUPFAM" id="SSF48403">
    <property type="entry name" value="Ankyrin repeat"/>
    <property type="match status" value="1"/>
</dbReference>
<dbReference type="PANTHER" id="PTHR10039">
    <property type="entry name" value="AMELOGENIN"/>
    <property type="match status" value="1"/>
</dbReference>
<dbReference type="InterPro" id="IPR002110">
    <property type="entry name" value="Ankyrin_rpt"/>
</dbReference>
<dbReference type="SMART" id="SM00248">
    <property type="entry name" value="ANK"/>
    <property type="match status" value="2"/>
</dbReference>
<evidence type="ECO:0000313" key="3">
    <source>
        <dbReference type="EMBL" id="KAF2255419.1"/>
    </source>
</evidence>
<dbReference type="Pfam" id="PF12796">
    <property type="entry name" value="Ank_2"/>
    <property type="match status" value="1"/>
</dbReference>
<dbReference type="Pfam" id="PF24883">
    <property type="entry name" value="NPHP3_N"/>
    <property type="match status" value="1"/>
</dbReference>
<sequence length="744" mass="84604">MSFGYSIGDFITIIRIAKDLHRRFREVPQQFSDIAKDLDSLRVLLQETYQKLPDHDTTPSQEQSLISIVGGCRSVFDELNGLLDKSNVNDQDSSRVRTWWKRVRWDKDKIGDFRQRLGLHVDILSTFLTHLNTGTIGQLKVNIDDIQSRGEAQERRQYNERLATWFSIVDFSTQQADFIFRRQEGTGKWFLNSPNYQQWITEPGKVILCTGNPGVGKTIIASLVIESVQELCRADDNMTFAFLYLSYQPQQRQTIRDLGCIVRQLIRCSESVPGDIQTLFDHHDRRKSLPSIADLSKALKAAVAARSRVFIVVDALDEYYSSSPSELEGFLSTLLHIQKESSLSLLATSRPLPDITSRFQGSLRQWIRANDDDLRMYIESRSPSLLRNRIANYPDLQDLVNNKVFTAADGIFFMLKLLMNSLNEKLTPGNLKRALQNLPCGDAGLEKLYDQAMSRIHSQPCDSKELAMKVLSWLVHAQLALPLEALLDSLAIEPGTVEIDRDFCPPVESIVSVCAGLTTFDEHSKTLRLVHKTTEEYFTQNWRLHFPEAHAFITDACLAYMSLDHFSAGACKDIYEYFRCLEQYPLYSYATVNWVYHANMAEKFPGFSLAFLQTPSENLSACAQFFIRRLDPWIDIGSFRSVRGVHLAALLKFPQILEDMIAAGQSPESEDGGGRRPLWYAVCNDRVEIVDLLLRKYQVDPNRSCGTDEPVLCLATERQSANVVKALLADPRIDPNVGGFRERL</sequence>
<dbReference type="PROSITE" id="PS50837">
    <property type="entry name" value="NACHT"/>
    <property type="match status" value="1"/>
</dbReference>
<dbReference type="Gene3D" id="3.40.50.300">
    <property type="entry name" value="P-loop containing nucleotide triphosphate hydrolases"/>
    <property type="match status" value="1"/>
</dbReference>
<dbReference type="SUPFAM" id="SSF52540">
    <property type="entry name" value="P-loop containing nucleoside triphosphate hydrolases"/>
    <property type="match status" value="1"/>
</dbReference>
<dbReference type="PANTHER" id="PTHR10039:SF15">
    <property type="entry name" value="NACHT DOMAIN-CONTAINING PROTEIN"/>
    <property type="match status" value="1"/>
</dbReference>
<evidence type="ECO:0000256" key="1">
    <source>
        <dbReference type="ARBA" id="ARBA00022737"/>
    </source>
</evidence>
<dbReference type="InterPro" id="IPR027417">
    <property type="entry name" value="P-loop_NTPase"/>
</dbReference>
<dbReference type="Proteomes" id="UP000800094">
    <property type="component" value="Unassembled WGS sequence"/>
</dbReference>
<protein>
    <recommendedName>
        <fullName evidence="2">NACHT domain-containing protein</fullName>
    </recommendedName>
</protein>
<dbReference type="OrthoDB" id="195446at2759"/>
<proteinExistence type="predicted"/>
<dbReference type="InterPro" id="IPR056884">
    <property type="entry name" value="NPHP3-like_N"/>
</dbReference>
<dbReference type="AlphaFoldDB" id="A0A6A6IY52"/>
<gene>
    <name evidence="3" type="ORF">BU26DRAFT_155784</name>
</gene>
<dbReference type="Pfam" id="PF22939">
    <property type="entry name" value="WHD_GPIID"/>
    <property type="match status" value="1"/>
</dbReference>